<comment type="similarity">
    <text evidence="1">Belongs to the ADIP family.</text>
</comment>
<dbReference type="EMBL" id="QLNQ01000001">
    <property type="protein sequence ID" value="RCK66788.1"/>
    <property type="molecule type" value="Genomic_DNA"/>
</dbReference>
<feature type="coiled-coil region" evidence="3">
    <location>
        <begin position="96"/>
        <end position="190"/>
    </location>
</feature>
<dbReference type="Pfam" id="PF11559">
    <property type="entry name" value="ADIP"/>
    <property type="match status" value="1"/>
</dbReference>
<keyword evidence="5" id="KW-1185">Reference proteome</keyword>
<organism evidence="4 5">
    <name type="scientific">Candida viswanathii</name>
    <dbReference type="NCBI Taxonomy" id="5486"/>
    <lineage>
        <taxon>Eukaryota</taxon>
        <taxon>Fungi</taxon>
        <taxon>Dikarya</taxon>
        <taxon>Ascomycota</taxon>
        <taxon>Saccharomycotina</taxon>
        <taxon>Pichiomycetes</taxon>
        <taxon>Debaryomycetaceae</taxon>
        <taxon>Candida/Lodderomyces clade</taxon>
        <taxon>Candida</taxon>
    </lineage>
</organism>
<dbReference type="OrthoDB" id="312015at2759"/>
<evidence type="ECO:0000313" key="4">
    <source>
        <dbReference type="EMBL" id="RCK66788.1"/>
    </source>
</evidence>
<sequence>MVQSLSSADVQSIRNAAHLLNSTLTSRTYIEDKLLFNCINWKTLVSDQLETNPQLNDLVLTEKLYNNDKNVINLIHGLVSIIDKQRSQQKAFNETILAKDKKIESLQKQVLELNKRLGDANRGKSNKIIKYNTLQNKITDLTKQNKLYAEDLAKMKNWSVDSKNKYKVEVKRKNLQIENLQNKLTEKSRNIPSGVEFGFGGNTTGNVDGLIVQGSMPIIENSTGLTANNSDLVIEFDANTDVLNDSNQLVNIIESITKENYKFTKFLGNFKQFFHELNSALNSIKFKNTSVEKLPNPTNVINLKEVMVDPETVRQYFTEIEPSEHIATNVLSECHKLFHNLEYLIDVINQKSDINNESTIAKLTKDLEIMKSNWQDALKTTEDWKNIALKTQQPEA</sequence>
<keyword evidence="2 3" id="KW-0175">Coiled coil</keyword>
<evidence type="ECO:0000256" key="2">
    <source>
        <dbReference type="ARBA" id="ARBA00023054"/>
    </source>
</evidence>
<evidence type="ECO:0000313" key="5">
    <source>
        <dbReference type="Proteomes" id="UP000253472"/>
    </source>
</evidence>
<accession>A0A367YLT2</accession>
<gene>
    <name evidence="4" type="primary">ATG25_0</name>
    <name evidence="4" type="ORF">Cantr_02870</name>
</gene>
<dbReference type="Proteomes" id="UP000253472">
    <property type="component" value="Unassembled WGS sequence"/>
</dbReference>
<dbReference type="AlphaFoldDB" id="A0A367YLT2"/>
<comment type="caution">
    <text evidence="4">The sequence shown here is derived from an EMBL/GenBank/DDBJ whole genome shotgun (WGS) entry which is preliminary data.</text>
</comment>
<evidence type="ECO:0000256" key="3">
    <source>
        <dbReference type="SAM" id="Coils"/>
    </source>
</evidence>
<reference evidence="4 5" key="1">
    <citation type="submission" date="2018-06" db="EMBL/GenBank/DDBJ databases">
        <title>Whole genome sequencing of Candida tropicalis (genome annotated by CSBL at Korea University).</title>
        <authorList>
            <person name="Ahn J."/>
        </authorList>
    </citation>
    <scope>NUCLEOTIDE SEQUENCE [LARGE SCALE GENOMIC DNA]</scope>
    <source>
        <strain evidence="4 5">ATCC 20962</strain>
    </source>
</reference>
<name>A0A367YLT2_9ASCO</name>
<dbReference type="STRING" id="5486.A0A367YLT2"/>
<proteinExistence type="inferred from homology"/>
<evidence type="ECO:0000256" key="1">
    <source>
        <dbReference type="ARBA" id="ARBA00009291"/>
    </source>
</evidence>
<protein>
    <submittedName>
        <fullName evidence="4">Autophagy-related protein 25</fullName>
    </submittedName>
</protein>
<dbReference type="InterPro" id="IPR021622">
    <property type="entry name" value="Afadin/alpha-actinin-bd"/>
</dbReference>